<reference evidence="1 2" key="1">
    <citation type="journal article" date="2018" name="Front. Plant Sci.">
        <title>Red Clover (Trifolium pratense) and Zigzag Clover (T. medium) - A Picture of Genomic Similarities and Differences.</title>
        <authorList>
            <person name="Dluhosova J."/>
            <person name="Istvanek J."/>
            <person name="Nedelnik J."/>
            <person name="Repkova J."/>
        </authorList>
    </citation>
    <scope>NUCLEOTIDE SEQUENCE [LARGE SCALE GENOMIC DNA]</scope>
    <source>
        <strain evidence="2">cv. 10/8</strain>
        <tissue evidence="1">Leaf</tissue>
    </source>
</reference>
<dbReference type="Proteomes" id="UP000265520">
    <property type="component" value="Unassembled WGS sequence"/>
</dbReference>
<evidence type="ECO:0000313" key="2">
    <source>
        <dbReference type="Proteomes" id="UP000265520"/>
    </source>
</evidence>
<accession>A0A392N046</accession>
<evidence type="ECO:0000313" key="1">
    <source>
        <dbReference type="EMBL" id="MCH93170.1"/>
    </source>
</evidence>
<feature type="non-terminal residue" evidence="1">
    <location>
        <position position="79"/>
    </location>
</feature>
<proteinExistence type="predicted"/>
<dbReference type="EMBL" id="LXQA010024320">
    <property type="protein sequence ID" value="MCH93170.1"/>
    <property type="molecule type" value="Genomic_DNA"/>
</dbReference>
<keyword evidence="2" id="KW-1185">Reference proteome</keyword>
<sequence>MGSVTILTSFKDNDDPSSARTIQVKYIMVPCNAAYICILGRPALNSLGAVPSTVHLKMRYHGINVKVDTIRADNKALKR</sequence>
<organism evidence="1 2">
    <name type="scientific">Trifolium medium</name>
    <dbReference type="NCBI Taxonomy" id="97028"/>
    <lineage>
        <taxon>Eukaryota</taxon>
        <taxon>Viridiplantae</taxon>
        <taxon>Streptophyta</taxon>
        <taxon>Embryophyta</taxon>
        <taxon>Tracheophyta</taxon>
        <taxon>Spermatophyta</taxon>
        <taxon>Magnoliopsida</taxon>
        <taxon>eudicotyledons</taxon>
        <taxon>Gunneridae</taxon>
        <taxon>Pentapetalae</taxon>
        <taxon>rosids</taxon>
        <taxon>fabids</taxon>
        <taxon>Fabales</taxon>
        <taxon>Fabaceae</taxon>
        <taxon>Papilionoideae</taxon>
        <taxon>50 kb inversion clade</taxon>
        <taxon>NPAAA clade</taxon>
        <taxon>Hologalegina</taxon>
        <taxon>IRL clade</taxon>
        <taxon>Trifolieae</taxon>
        <taxon>Trifolium</taxon>
    </lineage>
</organism>
<comment type="caution">
    <text evidence="1">The sequence shown here is derived from an EMBL/GenBank/DDBJ whole genome shotgun (WGS) entry which is preliminary data.</text>
</comment>
<name>A0A392N046_9FABA</name>
<dbReference type="AlphaFoldDB" id="A0A392N046"/>
<protein>
    <submittedName>
        <fullName evidence="1">Uncharacterized protein</fullName>
    </submittedName>
</protein>